<dbReference type="InterPro" id="IPR011890">
    <property type="entry name" value="SMC_prok"/>
</dbReference>
<gene>
    <name evidence="7 9" type="primary">smc</name>
    <name evidence="9" type="ORF">H9901_03410</name>
</gene>
<dbReference type="Gene3D" id="1.20.1060.20">
    <property type="match status" value="1"/>
</dbReference>
<comment type="subunit">
    <text evidence="7">Homodimer.</text>
</comment>
<dbReference type="PIRSF" id="PIRSF005719">
    <property type="entry name" value="SMC"/>
    <property type="match status" value="1"/>
</dbReference>
<keyword evidence="6 7" id="KW-0238">DNA-binding</keyword>
<dbReference type="PANTHER" id="PTHR43977">
    <property type="entry name" value="STRUCTURAL MAINTENANCE OF CHROMOSOMES PROTEIN 3"/>
    <property type="match status" value="1"/>
</dbReference>
<evidence type="ECO:0000313" key="10">
    <source>
        <dbReference type="Proteomes" id="UP000777303"/>
    </source>
</evidence>
<dbReference type="SUPFAM" id="SSF75553">
    <property type="entry name" value="Smc hinge domain"/>
    <property type="match status" value="1"/>
</dbReference>
<dbReference type="InterPro" id="IPR003395">
    <property type="entry name" value="RecF/RecN/SMC_N"/>
</dbReference>
<feature type="coiled-coil region" evidence="7">
    <location>
        <begin position="248"/>
        <end position="475"/>
    </location>
</feature>
<keyword evidence="2 7" id="KW-0963">Cytoplasm</keyword>
<name>A0A948TJU7_9LACO</name>
<dbReference type="GO" id="GO:0005737">
    <property type="term" value="C:cytoplasm"/>
    <property type="evidence" value="ECO:0007669"/>
    <property type="project" value="UniProtKB-SubCell"/>
</dbReference>
<dbReference type="NCBIfam" id="TIGR02168">
    <property type="entry name" value="SMC_prok_B"/>
    <property type="match status" value="1"/>
</dbReference>
<comment type="function">
    <text evidence="7">Required for chromosome condensation and partitioning.</text>
</comment>
<dbReference type="Pfam" id="PF06470">
    <property type="entry name" value="SMC_hinge"/>
    <property type="match status" value="1"/>
</dbReference>
<evidence type="ECO:0000259" key="8">
    <source>
        <dbReference type="SMART" id="SM00968"/>
    </source>
</evidence>
<evidence type="ECO:0000313" key="9">
    <source>
        <dbReference type="EMBL" id="MBU3851727.1"/>
    </source>
</evidence>
<feature type="coiled-coil region" evidence="7">
    <location>
        <begin position="167"/>
        <end position="194"/>
    </location>
</feature>
<dbReference type="InterPro" id="IPR010935">
    <property type="entry name" value="SMC_hinge"/>
</dbReference>
<dbReference type="GO" id="GO:0016887">
    <property type="term" value="F:ATP hydrolysis activity"/>
    <property type="evidence" value="ECO:0007669"/>
    <property type="project" value="InterPro"/>
</dbReference>
<evidence type="ECO:0000256" key="7">
    <source>
        <dbReference type="HAMAP-Rule" id="MF_01894"/>
    </source>
</evidence>
<reference evidence="9" key="1">
    <citation type="journal article" date="2021" name="PeerJ">
        <title>Extensive microbial diversity within the chicken gut microbiome revealed by metagenomics and culture.</title>
        <authorList>
            <person name="Gilroy R."/>
            <person name="Ravi A."/>
            <person name="Getino M."/>
            <person name="Pursley I."/>
            <person name="Horton D.L."/>
            <person name="Alikhan N.F."/>
            <person name="Baker D."/>
            <person name="Gharbi K."/>
            <person name="Hall N."/>
            <person name="Watson M."/>
            <person name="Adriaenssens E.M."/>
            <person name="Foster-Nyarko E."/>
            <person name="Jarju S."/>
            <person name="Secka A."/>
            <person name="Antonio M."/>
            <person name="Oren A."/>
            <person name="Chaudhuri R.R."/>
            <person name="La Ragione R."/>
            <person name="Hildebrand F."/>
            <person name="Pallen M.J."/>
        </authorList>
    </citation>
    <scope>NUCLEOTIDE SEQUENCE</scope>
    <source>
        <strain evidence="9">F6-6636</strain>
    </source>
</reference>
<dbReference type="SMART" id="SM00968">
    <property type="entry name" value="SMC_hinge"/>
    <property type="match status" value="1"/>
</dbReference>
<dbReference type="CDD" id="cd03278">
    <property type="entry name" value="ABC_SMC_barmotin"/>
    <property type="match status" value="2"/>
</dbReference>
<dbReference type="GO" id="GO:0006260">
    <property type="term" value="P:DNA replication"/>
    <property type="evidence" value="ECO:0007669"/>
    <property type="project" value="UniProtKB-UniRule"/>
</dbReference>
<comment type="domain">
    <text evidence="7">Contains large globular domains required for ATP hydrolysis at each terminus and a third globular domain forming a flexible hinge near the middle of the molecule. These domains are separated by coiled-coil structures.</text>
</comment>
<dbReference type="GO" id="GO:0005524">
    <property type="term" value="F:ATP binding"/>
    <property type="evidence" value="ECO:0007669"/>
    <property type="project" value="UniProtKB-UniRule"/>
</dbReference>
<keyword evidence="5 7" id="KW-0175">Coiled coil</keyword>
<dbReference type="Pfam" id="PF02463">
    <property type="entry name" value="SMC_N"/>
    <property type="match status" value="2"/>
</dbReference>
<protein>
    <recommendedName>
        <fullName evidence="7">Chromosome partition protein Smc</fullName>
    </recommendedName>
</protein>
<comment type="subcellular location">
    <subcellularLocation>
        <location evidence="1 7">Cytoplasm</location>
    </subcellularLocation>
</comment>
<evidence type="ECO:0000256" key="6">
    <source>
        <dbReference type="ARBA" id="ARBA00023125"/>
    </source>
</evidence>
<dbReference type="FunFam" id="3.40.50.300:FF:000901">
    <property type="entry name" value="Chromosome partition protein Smc"/>
    <property type="match status" value="1"/>
</dbReference>
<dbReference type="Gene3D" id="3.30.70.1620">
    <property type="match status" value="1"/>
</dbReference>
<comment type="caution">
    <text evidence="9">The sequence shown here is derived from an EMBL/GenBank/DDBJ whole genome shotgun (WGS) entry which is preliminary data.</text>
</comment>
<dbReference type="HAMAP" id="MF_01894">
    <property type="entry name" value="Smc_prok"/>
    <property type="match status" value="1"/>
</dbReference>
<dbReference type="EMBL" id="JAHLFS010000046">
    <property type="protein sequence ID" value="MBU3851727.1"/>
    <property type="molecule type" value="Genomic_DNA"/>
</dbReference>
<dbReference type="GO" id="GO:0007059">
    <property type="term" value="P:chromosome segregation"/>
    <property type="evidence" value="ECO:0007669"/>
    <property type="project" value="UniProtKB-UniRule"/>
</dbReference>
<dbReference type="SUPFAM" id="SSF52540">
    <property type="entry name" value="P-loop containing nucleoside triphosphate hydrolases"/>
    <property type="match status" value="2"/>
</dbReference>
<dbReference type="InterPro" id="IPR024704">
    <property type="entry name" value="SMC"/>
</dbReference>
<dbReference type="GO" id="GO:0003677">
    <property type="term" value="F:DNA binding"/>
    <property type="evidence" value="ECO:0007669"/>
    <property type="project" value="UniProtKB-UniRule"/>
</dbReference>
<feature type="domain" description="SMC hinge" evidence="8">
    <location>
        <begin position="518"/>
        <end position="637"/>
    </location>
</feature>
<organism evidence="9 10">
    <name type="scientific">Candidatus Paralactobacillus gallistercoris</name>
    <dbReference type="NCBI Taxonomy" id="2838724"/>
    <lineage>
        <taxon>Bacteria</taxon>
        <taxon>Bacillati</taxon>
        <taxon>Bacillota</taxon>
        <taxon>Bacilli</taxon>
        <taxon>Lactobacillales</taxon>
        <taxon>Lactobacillaceae</taxon>
        <taxon>Lactobacillus</taxon>
    </lineage>
</organism>
<dbReference type="Proteomes" id="UP000777303">
    <property type="component" value="Unassembled WGS sequence"/>
</dbReference>
<dbReference type="AlphaFoldDB" id="A0A948TJU7"/>
<dbReference type="InterPro" id="IPR036277">
    <property type="entry name" value="SMC_hinge_sf"/>
</dbReference>
<feature type="binding site" evidence="7">
    <location>
        <begin position="32"/>
        <end position="39"/>
    </location>
    <ligand>
        <name>ATP</name>
        <dbReference type="ChEBI" id="CHEBI:30616"/>
    </ligand>
</feature>
<dbReference type="GO" id="GO:0005694">
    <property type="term" value="C:chromosome"/>
    <property type="evidence" value="ECO:0007669"/>
    <property type="project" value="InterPro"/>
</dbReference>
<dbReference type="Gene3D" id="3.40.50.300">
    <property type="entry name" value="P-loop containing nucleotide triphosphate hydrolases"/>
    <property type="match status" value="2"/>
</dbReference>
<keyword evidence="4 7" id="KW-0067">ATP-binding</keyword>
<dbReference type="GO" id="GO:0007062">
    <property type="term" value="P:sister chromatid cohesion"/>
    <property type="evidence" value="ECO:0007669"/>
    <property type="project" value="InterPro"/>
</dbReference>
<proteinExistence type="inferred from homology"/>
<evidence type="ECO:0000256" key="5">
    <source>
        <dbReference type="ARBA" id="ARBA00023054"/>
    </source>
</evidence>
<sequence length="1185" mass="134285">MQLLSLTLSGFKSFADKTTINFVPGITGIVGPNGSGKSNITEAIRWVMGEQSAKSLRGTHMTDIIFAGTALRPPLNRADVTIRFDNSDHYLKNASEQIEITRSFLRDGTSEFRLNQRTCRLKDITDLFMDSGLGRDSFSIISQGRVEAIFNSKPEERRSIIEEAAGVLKYKIKKKQAQKELTTTEDNLNRVLDIVHELTLQLEPLQEQSSIAKDYLAQKKQYDQFHQQLLVKEITTLATQQQTVQQHAQQLQTTLQEIAARLHTTQQQLTAKTTQQQQLTTSLDTHNQQLLTITKEIQSLKGQEEVANERQSNQKANLTALATQLSELQQTLQQSQTQLQTAQQQRDEQSQLVTKVNQAIHDLTQQAGETQEDLNAKLTQLQDDYVDLLQQQTSNHNELNYAQKQLQQTHHVDQAHQAQQQQLQHECDDLENQVSVLATQKKQAATKLQTQQTALQTAQQQQQQLQQRYERDEKAWYQALNILQQVKTRKNTLQEAAADHIGFYQGVKAALDYQSQNAGIKGAVAELINVTSQYQTAIETALGAQLQYVVTDTAQTAQQAIAYLKQHRLGRATFLPMTVMRPRLLPSEITAVLKHQSGFIGIAYDLVTYEPNYQNIVANLLGNIVVVDNLTNANQIAKQLHYRYRLVTLEGDLINPGGSMTGGQVSQHGNNLLSRRNELQQLTNQLDTMQAKLDQRQATLTQLKHDKQTISSQVTQLQIQVAQAQQAYQQLTNRWQQVDLQYQQVQKQLQAIQYENQQTSDEHQALTNQIAQLQQQATTLTTQLTTTDTQIKEVKQRLQSFNVHQQQLNAQLAKLRQQQAAAQATLQATAQQVTLLTTNVEQQKTQITRLQQRQQQINSVHHEDAQQRQQRQARLQNLQAQLAQLQQQVTAESNQQQTLQAQISTLTVHKDHDYQLQSTAFADQEQTAVKISQLKTKLQQALTTLSEEYHISFEAAQQEYHSQLSVEQLRQKLKLLKLSIDELGNVNLNAIDEYQRVKERYDFLTQQQLDLQAAQQQIITTMDEMDQTVVQQFTQTFNEIAAAFAKIFPIMFGGGQARLELTDPEHMLTTGIEISVQPPGKKLQHLTLLSGGERALTAITLLFAILQVRPVPFCILDEVEASLDDVNVARFGSFLQHYETDTQFIVITHRKGTMLAADRLYGVTMEESGVSKVVAVNLKDKNKEH</sequence>
<dbReference type="FunFam" id="3.40.50.300:FF:000984">
    <property type="entry name" value="Chromosome partition protein Smc"/>
    <property type="match status" value="1"/>
</dbReference>
<evidence type="ECO:0000256" key="4">
    <source>
        <dbReference type="ARBA" id="ARBA00022840"/>
    </source>
</evidence>
<evidence type="ECO:0000256" key="1">
    <source>
        <dbReference type="ARBA" id="ARBA00004496"/>
    </source>
</evidence>
<feature type="coiled-coil region" evidence="7">
    <location>
        <begin position="966"/>
        <end position="1007"/>
    </location>
</feature>
<keyword evidence="3 7" id="KW-0547">Nucleotide-binding</keyword>
<evidence type="ECO:0000256" key="3">
    <source>
        <dbReference type="ARBA" id="ARBA00022741"/>
    </source>
</evidence>
<feature type="coiled-coil region" evidence="7">
    <location>
        <begin position="672"/>
        <end position="902"/>
    </location>
</feature>
<accession>A0A948TJU7</accession>
<evidence type="ECO:0000256" key="2">
    <source>
        <dbReference type="ARBA" id="ARBA00022490"/>
    </source>
</evidence>
<dbReference type="Gene3D" id="1.20.5.170">
    <property type="match status" value="1"/>
</dbReference>
<dbReference type="InterPro" id="IPR027417">
    <property type="entry name" value="P-loop_NTPase"/>
</dbReference>
<reference evidence="9" key="2">
    <citation type="submission" date="2021-04" db="EMBL/GenBank/DDBJ databases">
        <authorList>
            <person name="Gilroy R."/>
        </authorList>
    </citation>
    <scope>NUCLEOTIDE SEQUENCE</scope>
    <source>
        <strain evidence="9">F6-6636</strain>
    </source>
</reference>
<dbReference type="GO" id="GO:0030261">
    <property type="term" value="P:chromosome condensation"/>
    <property type="evidence" value="ECO:0007669"/>
    <property type="project" value="InterPro"/>
</dbReference>
<comment type="similarity">
    <text evidence="7">Belongs to the SMC family.</text>
</comment>